<dbReference type="EMBL" id="QGMF01000016">
    <property type="protein sequence ID" value="TVY21438.1"/>
    <property type="molecule type" value="Genomic_DNA"/>
</dbReference>
<keyword evidence="3" id="KW-1185">Reference proteome</keyword>
<feature type="compositionally biased region" description="Basic and acidic residues" evidence="1">
    <location>
        <begin position="538"/>
        <end position="559"/>
    </location>
</feature>
<sequence>MSQPVYFTITPMEEAMCLAVLKQIGPHEIDYNFLCTSLEIPSQAAAEKRWHQLKTKSANAKGAAISFTPADQALYLAIVKQITLGDLNYEVLRNDIGLPTKRAARTRFKNFKSKLKRAMDAGVPAAGVPFRTNLTNTTLTEQALYLAVLKQMIKVGQIDYDIIRIELELSSKHAAQTRWSQIEAKSAEAKYKGVAAPLTPADEALCLAILKQVEVDKVNYAALRAEMGLNSKRMAQLRWAKFIAKLRKRAGAGVPAAWGPVEIPEKQVKQAPRGQALRKLAAPPGPVEVPGEQALCVGVIKQNLPSEIDLKMLRVDLGLRSRAAALSRWSSFKTKIENGTAIPLTPAEQTMCVTVAKQVEHGTVDYPALHAEIGTPRLAAARLRWNRFKRKHRKGKGVVADGRIKITGPYTAPSTPATTKKTARPPVSSGKKRKLETDDEEDWSDMEDKRRKLETDDEEDWSDMEDKDEDEDEDESENEMDAIDRETSTRPTRRAKVTEFPETAIEDYDHDHEELEHQEGEEDEGDAKYFEFSSDGGMKLEHHDEHEHEESEGDAKDFELSGNGGIKLEHHDEHENQEGEEDAEAFKSSSDRGIKLEHHDEHEHEPEPEPEPEDEYPESEGDMKGFKLSSDGYWKRDLTEIRR</sequence>
<dbReference type="OrthoDB" id="3944408at2759"/>
<comment type="caution">
    <text evidence="2">The sequence shown here is derived from an EMBL/GenBank/DDBJ whole genome shotgun (WGS) entry which is preliminary data.</text>
</comment>
<feature type="compositionally biased region" description="Basic and acidic residues" evidence="1">
    <location>
        <begin position="589"/>
        <end position="607"/>
    </location>
</feature>
<dbReference type="AlphaFoldDB" id="A0A8T9BN72"/>
<dbReference type="Proteomes" id="UP000469559">
    <property type="component" value="Unassembled WGS sequence"/>
</dbReference>
<proteinExistence type="predicted"/>
<evidence type="ECO:0000313" key="2">
    <source>
        <dbReference type="EMBL" id="TVY21438.1"/>
    </source>
</evidence>
<feature type="compositionally biased region" description="Basic and acidic residues" evidence="1">
    <location>
        <begin position="567"/>
        <end position="577"/>
    </location>
</feature>
<feature type="compositionally biased region" description="Acidic residues" evidence="1">
    <location>
        <begin position="608"/>
        <end position="620"/>
    </location>
</feature>
<feature type="compositionally biased region" description="Acidic residues" evidence="1">
    <location>
        <begin position="455"/>
        <end position="481"/>
    </location>
</feature>
<organism evidence="2 3">
    <name type="scientific">Lachnellula arida</name>
    <dbReference type="NCBI Taxonomy" id="1316785"/>
    <lineage>
        <taxon>Eukaryota</taxon>
        <taxon>Fungi</taxon>
        <taxon>Dikarya</taxon>
        <taxon>Ascomycota</taxon>
        <taxon>Pezizomycotina</taxon>
        <taxon>Leotiomycetes</taxon>
        <taxon>Helotiales</taxon>
        <taxon>Lachnaceae</taxon>
        <taxon>Lachnellula</taxon>
    </lineage>
</organism>
<name>A0A8T9BN72_9HELO</name>
<feature type="compositionally biased region" description="Low complexity" evidence="1">
    <location>
        <begin position="409"/>
        <end position="426"/>
    </location>
</feature>
<protein>
    <submittedName>
        <fullName evidence="2">Uncharacterized protein</fullName>
    </submittedName>
</protein>
<feature type="region of interest" description="Disordered" evidence="1">
    <location>
        <begin position="401"/>
        <end position="630"/>
    </location>
</feature>
<accession>A0A8T9BN72</accession>
<reference evidence="2 3" key="1">
    <citation type="submission" date="2018-05" db="EMBL/GenBank/DDBJ databases">
        <title>Whole genome sequencing for identification of molecular markers to develop diagnostic detection tools for the regulated plant pathogen Lachnellula willkommii.</title>
        <authorList>
            <person name="Giroux E."/>
            <person name="Bilodeau G."/>
        </authorList>
    </citation>
    <scope>NUCLEOTIDE SEQUENCE [LARGE SCALE GENOMIC DNA]</scope>
    <source>
        <strain evidence="2 3">CBS 203.66</strain>
    </source>
</reference>
<feature type="compositionally biased region" description="Basic and acidic residues" evidence="1">
    <location>
        <begin position="507"/>
        <end position="518"/>
    </location>
</feature>
<evidence type="ECO:0000313" key="3">
    <source>
        <dbReference type="Proteomes" id="UP000469559"/>
    </source>
</evidence>
<gene>
    <name evidence="2" type="ORF">LARI1_G000665</name>
</gene>
<evidence type="ECO:0000256" key="1">
    <source>
        <dbReference type="SAM" id="MobiDB-lite"/>
    </source>
</evidence>